<comment type="caution">
    <text evidence="2">The sequence shown here is derived from an EMBL/GenBank/DDBJ whole genome shotgun (WGS) entry which is preliminary data.</text>
</comment>
<proteinExistence type="predicted"/>
<evidence type="ECO:0000259" key="1">
    <source>
        <dbReference type="PROSITE" id="PS51186"/>
    </source>
</evidence>
<dbReference type="Proteomes" id="UP000242519">
    <property type="component" value="Unassembled WGS sequence"/>
</dbReference>
<evidence type="ECO:0000313" key="3">
    <source>
        <dbReference type="Proteomes" id="UP000242519"/>
    </source>
</evidence>
<keyword evidence="3" id="KW-1185">Reference proteome</keyword>
<dbReference type="InterPro" id="IPR016181">
    <property type="entry name" value="Acyl_CoA_acyltransferase"/>
</dbReference>
<dbReference type="STRING" id="503106.A0A218YU01"/>
<accession>A0A218YU01</accession>
<dbReference type="InterPro" id="IPR000182">
    <property type="entry name" value="GNAT_dom"/>
</dbReference>
<reference evidence="2 3" key="1">
    <citation type="submission" date="2017-04" db="EMBL/GenBank/DDBJ databases">
        <title>Draft genome sequence of Marssonina coronaria NL1: causal agent of apple blotch.</title>
        <authorList>
            <person name="Cheng Q."/>
        </authorList>
    </citation>
    <scope>NUCLEOTIDE SEQUENCE [LARGE SCALE GENOMIC DNA]</scope>
    <source>
        <strain evidence="2 3">NL1</strain>
    </source>
</reference>
<dbReference type="GO" id="GO:0016747">
    <property type="term" value="F:acyltransferase activity, transferring groups other than amino-acyl groups"/>
    <property type="evidence" value="ECO:0007669"/>
    <property type="project" value="InterPro"/>
</dbReference>
<dbReference type="SUPFAM" id="SSF55729">
    <property type="entry name" value="Acyl-CoA N-acyltransferases (Nat)"/>
    <property type="match status" value="1"/>
</dbReference>
<dbReference type="Gene3D" id="3.40.630.30">
    <property type="match status" value="1"/>
</dbReference>
<sequence>MATVSSAAKTRVSLVPWDPTSPDHVERLFQQRVACGWDSELVEGWRVEQQTGSLNLQWVVLESSDSETAAKLLKHTENQPRENMPLIDSARSFAGKPRAIPQPQTSFVPVGHICLGHVPAHYDDENASFAEDGLWISSFYVLRAIQSNGLGRAAMDTAETIAISEPLNAKNLGLNAISKMDVDQAEKYTALNLPIPKFSTQEWYERRGYQTYKYIPKELSQADSTGRTWYWDTVCLKKNIV</sequence>
<dbReference type="Pfam" id="PF00583">
    <property type="entry name" value="Acetyltransf_1"/>
    <property type="match status" value="1"/>
</dbReference>
<dbReference type="AlphaFoldDB" id="A0A218YU01"/>
<dbReference type="CDD" id="cd04301">
    <property type="entry name" value="NAT_SF"/>
    <property type="match status" value="1"/>
</dbReference>
<dbReference type="PROSITE" id="PS51186">
    <property type="entry name" value="GNAT"/>
    <property type="match status" value="1"/>
</dbReference>
<name>A0A218YU01_9HELO</name>
<feature type="domain" description="N-acetyltransferase" evidence="1">
    <location>
        <begin position="60"/>
        <end position="241"/>
    </location>
</feature>
<dbReference type="InParanoid" id="A0A218YU01"/>
<gene>
    <name evidence="2" type="ORF">B2J93_8321</name>
</gene>
<dbReference type="OrthoDB" id="2326446at2759"/>
<protein>
    <recommendedName>
        <fullName evidence="1">N-acetyltransferase domain-containing protein</fullName>
    </recommendedName>
</protein>
<evidence type="ECO:0000313" key="2">
    <source>
        <dbReference type="EMBL" id="OWO97861.1"/>
    </source>
</evidence>
<dbReference type="EMBL" id="MZNU01000421">
    <property type="protein sequence ID" value="OWO97861.1"/>
    <property type="molecule type" value="Genomic_DNA"/>
</dbReference>
<organism evidence="2 3">
    <name type="scientific">Diplocarpon coronariae</name>
    <dbReference type="NCBI Taxonomy" id="2795749"/>
    <lineage>
        <taxon>Eukaryota</taxon>
        <taxon>Fungi</taxon>
        <taxon>Dikarya</taxon>
        <taxon>Ascomycota</taxon>
        <taxon>Pezizomycotina</taxon>
        <taxon>Leotiomycetes</taxon>
        <taxon>Helotiales</taxon>
        <taxon>Drepanopezizaceae</taxon>
        <taxon>Diplocarpon</taxon>
    </lineage>
</organism>